<proteinExistence type="predicted"/>
<dbReference type="SUPFAM" id="SSF54427">
    <property type="entry name" value="NTF2-like"/>
    <property type="match status" value="1"/>
</dbReference>
<accession>A0ABS8MQK5</accession>
<organism evidence="2 3">
    <name type="scientific">Flavobacterium pisciphilum</name>
    <dbReference type="NCBI Taxonomy" id="2893755"/>
    <lineage>
        <taxon>Bacteria</taxon>
        <taxon>Pseudomonadati</taxon>
        <taxon>Bacteroidota</taxon>
        <taxon>Flavobacteriia</taxon>
        <taxon>Flavobacteriales</taxon>
        <taxon>Flavobacteriaceae</taxon>
        <taxon>Flavobacterium</taxon>
    </lineage>
</organism>
<evidence type="ECO:0000256" key="1">
    <source>
        <dbReference type="SAM" id="SignalP"/>
    </source>
</evidence>
<protein>
    <submittedName>
        <fullName evidence="2">Nuclear transport factor 2 family protein</fullName>
    </submittedName>
</protein>
<sequence>MKRLLLITTAMIMMSFKPVAQEKTPVQADYLKEFEKHVRIPSGYYFYSAKKVIVDKESALLFRYQKDKNGNKNGEHFSFVVSENQKQILGFTYMDKKFSNSKMISKNETKKIADKFLKQLDTSLASELKNLWIEQHDEKIFVDGKEITISGMKYKCYRASTNDYCWVIVGFDGSIITFERNIKWDNAAGKRITEKWLHDSWVLSNDKAITSAEQQDLKTLIETTFLNGVLNDLNIEQIRNGFHPDFAILIADGTNLKKLELPVWIKIVEKYKNDPEKIKSGDRNLEYKFDLIDVTGKAAVVKVQLFRKGEHIITDYISLLKLENGWRAVAKVSNEHIPNPLNL</sequence>
<feature type="signal peptide" evidence="1">
    <location>
        <begin position="1"/>
        <end position="20"/>
    </location>
</feature>
<reference evidence="2" key="1">
    <citation type="submission" date="2021-11" db="EMBL/GenBank/DDBJ databases">
        <title>Description of novel Flavobacterium species.</title>
        <authorList>
            <person name="Saticioglu I.B."/>
            <person name="Ay H."/>
            <person name="Altun S."/>
            <person name="Duman M."/>
        </authorList>
    </citation>
    <scope>NUCLEOTIDE SEQUENCE</scope>
    <source>
        <strain evidence="2">F-65</strain>
    </source>
</reference>
<dbReference type="Pfam" id="PF12893">
    <property type="entry name" value="Lumazine_bd_2"/>
    <property type="match status" value="1"/>
</dbReference>
<dbReference type="EMBL" id="JAJJMO010000001">
    <property type="protein sequence ID" value="MCC9071046.1"/>
    <property type="molecule type" value="Genomic_DNA"/>
</dbReference>
<comment type="caution">
    <text evidence="2">The sequence shown here is derived from an EMBL/GenBank/DDBJ whole genome shotgun (WGS) entry which is preliminary data.</text>
</comment>
<evidence type="ECO:0000313" key="3">
    <source>
        <dbReference type="Proteomes" id="UP001430919"/>
    </source>
</evidence>
<dbReference type="RefSeq" id="WP_229987676.1">
    <property type="nucleotide sequence ID" value="NZ_JAJJMO010000001.1"/>
</dbReference>
<dbReference type="InterPro" id="IPR039437">
    <property type="entry name" value="FrzH/put_lumazine-bd"/>
</dbReference>
<keyword evidence="3" id="KW-1185">Reference proteome</keyword>
<feature type="chain" id="PRO_5045247434" evidence="1">
    <location>
        <begin position="21"/>
        <end position="343"/>
    </location>
</feature>
<gene>
    <name evidence="2" type="ORF">LNQ49_05485</name>
</gene>
<dbReference type="Gene3D" id="3.10.450.50">
    <property type="match status" value="1"/>
</dbReference>
<dbReference type="InterPro" id="IPR032710">
    <property type="entry name" value="NTF2-like_dom_sf"/>
</dbReference>
<evidence type="ECO:0000313" key="2">
    <source>
        <dbReference type="EMBL" id="MCC9071046.1"/>
    </source>
</evidence>
<name>A0ABS8MQK5_9FLAO</name>
<dbReference type="Proteomes" id="UP001430919">
    <property type="component" value="Unassembled WGS sequence"/>
</dbReference>
<keyword evidence="1" id="KW-0732">Signal</keyword>